<evidence type="ECO:0000313" key="3">
    <source>
        <dbReference type="EMBL" id="VFU06936.1"/>
    </source>
</evidence>
<feature type="region of interest" description="Disordered" evidence="1">
    <location>
        <begin position="343"/>
        <end position="403"/>
    </location>
</feature>
<dbReference type="AlphaFoldDB" id="A0A4U8YVK5"/>
<dbReference type="Proteomes" id="UP000294360">
    <property type="component" value="Chromosome"/>
</dbReference>
<feature type="signal peptide" evidence="2">
    <location>
        <begin position="1"/>
        <end position="22"/>
    </location>
</feature>
<dbReference type="RefSeq" id="WP_134485978.1">
    <property type="nucleotide sequence ID" value="NZ_CP139089.1"/>
</dbReference>
<evidence type="ECO:0000313" key="4">
    <source>
        <dbReference type="Proteomes" id="UP000294360"/>
    </source>
</evidence>
<reference evidence="3 4" key="1">
    <citation type="submission" date="2019-03" db="EMBL/GenBank/DDBJ databases">
        <authorList>
            <person name="Kox A.R. M."/>
        </authorList>
    </citation>
    <scope>NUCLEOTIDE SEQUENCE [LARGE SCALE GENOMIC DNA]</scope>
    <source>
        <strain evidence="3">MTUNDRAET4 annotated genome</strain>
    </source>
</reference>
<sequence>MEAPRLLLGLALTCIFNATAFAQRAEDPQTDQRKGQPFEIARSMEATQDEIVLGSVDARSRLPKLIGQIAERLLAAEPSLWRDARNDHAAVIYTLSGGQPRVIRKVLQLGNASETERNLMTGALAYVEGQQAKAKQILMAIDAMALAPSVGGYVALAQSALIAKENPARAMSLLDQARVLAPGTLVEEAALRRSAFLADEMSDLGRFVTSSSQYFRRYARSVYADNFRRRFAESVAHFGLTSDAAQRAKLTNLLRELDSEEQLKLYLLTAQSGILKGKIEPARYAAEQALRLSEETGLEKDRAKLYEAATKILLRSPEAGLREVAEIDERHLQKRDVELKEVVTKTGAEIQKTADDAQRPSDVGSAEPQSSSNGNDGPSPSALIESAQMALSQTEALLKRAGP</sequence>
<dbReference type="KEGG" id="mtun:MTUNDRAET4_0043"/>
<keyword evidence="2" id="KW-0732">Signal</keyword>
<feature type="chain" id="PRO_5020726341" evidence="2">
    <location>
        <begin position="23"/>
        <end position="403"/>
    </location>
</feature>
<dbReference type="EMBL" id="LR536450">
    <property type="protein sequence ID" value="VFU06936.1"/>
    <property type="molecule type" value="Genomic_DNA"/>
</dbReference>
<proteinExistence type="predicted"/>
<organism evidence="3 4">
    <name type="scientific">Methylocella tundrae</name>
    <dbReference type="NCBI Taxonomy" id="227605"/>
    <lineage>
        <taxon>Bacteria</taxon>
        <taxon>Pseudomonadati</taxon>
        <taxon>Pseudomonadota</taxon>
        <taxon>Alphaproteobacteria</taxon>
        <taxon>Hyphomicrobiales</taxon>
        <taxon>Beijerinckiaceae</taxon>
        <taxon>Methylocella</taxon>
    </lineage>
</organism>
<accession>A0A4U8YVK5</accession>
<protein>
    <submittedName>
        <fullName evidence="3">Chemotaxis protein MotC</fullName>
    </submittedName>
</protein>
<gene>
    <name evidence="3" type="primary">MotC</name>
    <name evidence="3" type="ORF">MTUNDRAET4_0043</name>
</gene>
<evidence type="ECO:0000256" key="1">
    <source>
        <dbReference type="SAM" id="MobiDB-lite"/>
    </source>
</evidence>
<feature type="compositionally biased region" description="Low complexity" evidence="1">
    <location>
        <begin position="370"/>
        <end position="381"/>
    </location>
</feature>
<name>A0A4U8YVK5_METTU</name>
<dbReference type="OrthoDB" id="9812933at2"/>
<evidence type="ECO:0000256" key="2">
    <source>
        <dbReference type="SAM" id="SignalP"/>
    </source>
</evidence>